<keyword evidence="4" id="KW-0378">Hydrolase</keyword>
<protein>
    <submittedName>
        <fullName evidence="5">Hydrogenase maturation protease</fullName>
    </submittedName>
</protein>
<dbReference type="GO" id="GO:0008233">
    <property type="term" value="F:peptidase activity"/>
    <property type="evidence" value="ECO:0007669"/>
    <property type="project" value="UniProtKB-KW"/>
</dbReference>
<gene>
    <name evidence="5" type="ORF">V8247_02410</name>
</gene>
<evidence type="ECO:0000256" key="2">
    <source>
        <dbReference type="ARBA" id="ARBA00022670"/>
    </source>
</evidence>
<evidence type="ECO:0000256" key="4">
    <source>
        <dbReference type="ARBA" id="ARBA00022801"/>
    </source>
</evidence>
<evidence type="ECO:0000256" key="3">
    <source>
        <dbReference type="ARBA" id="ARBA00022750"/>
    </source>
</evidence>
<dbReference type="Pfam" id="PF01750">
    <property type="entry name" value="HycI"/>
    <property type="match status" value="1"/>
</dbReference>
<dbReference type="EMBL" id="CP146612">
    <property type="protein sequence ID" value="WWX25843.1"/>
    <property type="molecule type" value="Genomic_DNA"/>
</dbReference>
<evidence type="ECO:0000256" key="1">
    <source>
        <dbReference type="ARBA" id="ARBA00006814"/>
    </source>
</evidence>
<dbReference type="InterPro" id="IPR000671">
    <property type="entry name" value="Peptidase_A31"/>
</dbReference>
<dbReference type="InterPro" id="IPR023430">
    <property type="entry name" value="Pept_HybD-like_dom_sf"/>
</dbReference>
<dbReference type="PANTHER" id="PTHR30302">
    <property type="entry name" value="HYDROGENASE 1 MATURATION PROTEASE"/>
    <property type="match status" value="1"/>
</dbReference>
<comment type="similarity">
    <text evidence="1">Belongs to the peptidase A31 family.</text>
</comment>
<dbReference type="PANTHER" id="PTHR30302:SF1">
    <property type="entry name" value="HYDROGENASE 2 MATURATION PROTEASE"/>
    <property type="match status" value="1"/>
</dbReference>
<sequence length="164" mass="18357">MSSQSETKTEQTLILGIGNVIMSDEGFGIHVLRDLKQYTFPDHIRLHDGAVAGFDLLGYLEGVERLVIVDVMITDLEPGEIGWMEMDARFNAPNKTDLSFHQIGIIELLQIAELIGYKPRVQFLVTRPEKLEWGFELTPKARQAADKAVAYLVENFNGRPAANA</sequence>
<dbReference type="NCBIfam" id="TIGR00072">
    <property type="entry name" value="hydrog_prot"/>
    <property type="match status" value="1"/>
</dbReference>
<evidence type="ECO:0000313" key="6">
    <source>
        <dbReference type="Proteomes" id="UP001375370"/>
    </source>
</evidence>
<keyword evidence="2 5" id="KW-0645">Protease</keyword>
<dbReference type="PRINTS" id="PR00446">
    <property type="entry name" value="HYDRGNUPTAKE"/>
</dbReference>
<reference evidence="5 6" key="1">
    <citation type="submission" date="2024-03" db="EMBL/GenBank/DDBJ databases">
        <title>A Dehalogenimonas Isolated from Estuarine Sediments Dihaloeliminates Chlorinated Alkanes.</title>
        <authorList>
            <person name="Yang Y."/>
            <person name="Wang H."/>
        </authorList>
    </citation>
    <scope>NUCLEOTIDE SEQUENCE [LARGE SCALE GENOMIC DNA]</scope>
    <source>
        <strain evidence="5 6">W</strain>
    </source>
</reference>
<name>A0ABZ2J6D8_9CHLR</name>
<keyword evidence="6" id="KW-1185">Reference proteome</keyword>
<evidence type="ECO:0000313" key="5">
    <source>
        <dbReference type="EMBL" id="WWX25843.1"/>
    </source>
</evidence>
<organism evidence="5 6">
    <name type="scientific">Candidatus Dehalogenimonas loeffleri</name>
    <dbReference type="NCBI Taxonomy" id="3127115"/>
    <lineage>
        <taxon>Bacteria</taxon>
        <taxon>Bacillati</taxon>
        <taxon>Chloroflexota</taxon>
        <taxon>Dehalococcoidia</taxon>
        <taxon>Dehalococcoidales</taxon>
        <taxon>Dehalococcoidaceae</taxon>
        <taxon>Dehalogenimonas</taxon>
    </lineage>
</organism>
<keyword evidence="3" id="KW-0064">Aspartyl protease</keyword>
<dbReference type="GO" id="GO:0006508">
    <property type="term" value="P:proteolysis"/>
    <property type="evidence" value="ECO:0007669"/>
    <property type="project" value="UniProtKB-KW"/>
</dbReference>
<accession>A0ABZ2J6D8</accession>
<dbReference type="RefSeq" id="WP_338738406.1">
    <property type="nucleotide sequence ID" value="NZ_CP146612.1"/>
</dbReference>
<dbReference type="Gene3D" id="3.40.50.1450">
    <property type="entry name" value="HybD-like"/>
    <property type="match status" value="1"/>
</dbReference>
<dbReference type="SUPFAM" id="SSF53163">
    <property type="entry name" value="HybD-like"/>
    <property type="match status" value="1"/>
</dbReference>
<dbReference type="Proteomes" id="UP001375370">
    <property type="component" value="Chromosome"/>
</dbReference>
<proteinExistence type="inferred from homology"/>